<gene>
    <name evidence="8" type="primary">ftsY</name>
    <name evidence="10" type="ORF">TCARB_1698</name>
</gene>
<dbReference type="InterPro" id="IPR004390">
    <property type="entry name" value="SR_rcpt_FtsY"/>
</dbReference>
<dbReference type="AlphaFoldDB" id="A0A3G1A8R0"/>
<dbReference type="GO" id="GO:0003924">
    <property type="term" value="F:GTPase activity"/>
    <property type="evidence" value="ECO:0007669"/>
    <property type="project" value="UniProtKB-UniRule"/>
</dbReference>
<keyword evidence="3 8" id="KW-0547">Nucleotide-binding</keyword>
<feature type="binding site" evidence="8">
    <location>
        <begin position="114"/>
        <end position="121"/>
    </location>
    <ligand>
        <name>GTP</name>
        <dbReference type="ChEBI" id="CHEBI:37565"/>
    </ligand>
</feature>
<evidence type="ECO:0000256" key="6">
    <source>
        <dbReference type="ARBA" id="ARBA00023136"/>
    </source>
</evidence>
<sequence length="302" mass="33622">MPSFSLKNVLKSFVEELAYTELDPKAVEEVSSTYVLKLVEEGVALEVAESIFRDLSERISGKKVGRLENKKEIILKEFRRLLEDLFSQAGKIDIWQRTAEAIRQKGYFTIVFLGPNGHGKTTTVAKLANLYKEKGYRVTIAAADTFRAGAIEQAQYWASKIGADFVSLGYDADPAAVAYEAVKRGEKGLSQVVLIDTAGRMHTKKNLMDEMRKIVRVSQPDLKIFVGDALVGNDAVEQAKTFYNEVGFDGSILTKFDADTKGGAALSIVYITRKPIIFVGVGQGIRDLKEFDPEWYLEMLLD</sequence>
<dbReference type="InterPro" id="IPR003593">
    <property type="entry name" value="AAA+_ATPase"/>
</dbReference>
<dbReference type="SUPFAM" id="SSF52540">
    <property type="entry name" value="P-loop containing nucleoside triphosphate hydrolases"/>
    <property type="match status" value="1"/>
</dbReference>
<dbReference type="GO" id="GO:0005737">
    <property type="term" value="C:cytoplasm"/>
    <property type="evidence" value="ECO:0007669"/>
    <property type="project" value="UniProtKB-SubCell"/>
</dbReference>
<evidence type="ECO:0000256" key="5">
    <source>
        <dbReference type="ARBA" id="ARBA00023134"/>
    </source>
</evidence>
<evidence type="ECO:0000256" key="8">
    <source>
        <dbReference type="HAMAP-Rule" id="MF_00920"/>
    </source>
</evidence>
<dbReference type="SMART" id="SM00382">
    <property type="entry name" value="AAA"/>
    <property type="match status" value="1"/>
</dbReference>
<evidence type="ECO:0000313" key="11">
    <source>
        <dbReference type="Proteomes" id="UP000266720"/>
    </source>
</evidence>
<dbReference type="GO" id="GO:0005047">
    <property type="term" value="F:signal recognition particle binding"/>
    <property type="evidence" value="ECO:0007669"/>
    <property type="project" value="TreeGrafter"/>
</dbReference>
<keyword evidence="2 8" id="KW-0963">Cytoplasm</keyword>
<dbReference type="KEGG" id="tcb:TCARB_1698"/>
<evidence type="ECO:0000256" key="3">
    <source>
        <dbReference type="ARBA" id="ARBA00022741"/>
    </source>
</evidence>
<dbReference type="STRING" id="697581.TCARB_1698"/>
<keyword evidence="7 8" id="KW-0675">Receptor</keyword>
<organism evidence="10 11">
    <name type="scientific">Thermofilum adornatum 1505</name>
    <dbReference type="NCBI Taxonomy" id="697581"/>
    <lineage>
        <taxon>Archaea</taxon>
        <taxon>Thermoproteota</taxon>
        <taxon>Thermoprotei</taxon>
        <taxon>Thermofilales</taxon>
        <taxon>Thermofilaceae</taxon>
        <taxon>Thermofilum</taxon>
    </lineage>
</organism>
<dbReference type="SUPFAM" id="SSF47364">
    <property type="entry name" value="Domain of the SRP/SRP receptor G-proteins"/>
    <property type="match status" value="1"/>
</dbReference>
<feature type="domain" description="SRP54-type proteins GTP-binding" evidence="9">
    <location>
        <begin position="275"/>
        <end position="288"/>
    </location>
</feature>
<dbReference type="Gene3D" id="3.40.50.300">
    <property type="entry name" value="P-loop containing nucleotide triphosphate hydrolases"/>
    <property type="match status" value="1"/>
</dbReference>
<protein>
    <recommendedName>
        <fullName evidence="8">Signal recognition particle receptor FtsY</fullName>
        <shortName evidence="8">SRP receptor</shortName>
        <ecNumber evidence="8">3.6.5.4</ecNumber>
    </recommendedName>
</protein>
<dbReference type="GeneID" id="16573278"/>
<dbReference type="PANTHER" id="PTHR43134">
    <property type="entry name" value="SIGNAL RECOGNITION PARTICLE RECEPTOR SUBUNIT ALPHA"/>
    <property type="match status" value="1"/>
</dbReference>
<feature type="binding site" evidence="8">
    <location>
        <begin position="254"/>
        <end position="257"/>
    </location>
    <ligand>
        <name>GTP</name>
        <dbReference type="ChEBI" id="CHEBI:37565"/>
    </ligand>
</feature>
<dbReference type="PROSITE" id="PS00300">
    <property type="entry name" value="SRP54"/>
    <property type="match status" value="1"/>
</dbReference>
<proteinExistence type="inferred from homology"/>
<evidence type="ECO:0000256" key="2">
    <source>
        <dbReference type="ARBA" id="ARBA00022490"/>
    </source>
</evidence>
<dbReference type="EMBL" id="CP007493">
    <property type="protein sequence ID" value="AJB42738.1"/>
    <property type="molecule type" value="Genomic_DNA"/>
</dbReference>
<dbReference type="Proteomes" id="UP000266720">
    <property type="component" value="Chromosome"/>
</dbReference>
<keyword evidence="5 8" id="KW-0342">GTP-binding</keyword>
<dbReference type="Pfam" id="PF00448">
    <property type="entry name" value="SRP54"/>
    <property type="match status" value="1"/>
</dbReference>
<comment type="catalytic activity">
    <reaction evidence="8">
        <text>GTP + H2O = GDP + phosphate + H(+)</text>
        <dbReference type="Rhea" id="RHEA:19669"/>
        <dbReference type="ChEBI" id="CHEBI:15377"/>
        <dbReference type="ChEBI" id="CHEBI:15378"/>
        <dbReference type="ChEBI" id="CHEBI:37565"/>
        <dbReference type="ChEBI" id="CHEBI:43474"/>
        <dbReference type="ChEBI" id="CHEBI:58189"/>
        <dbReference type="EC" id="3.6.5.4"/>
    </reaction>
</comment>
<reference evidence="11" key="1">
    <citation type="book" date="2010" name="EXTREMOPHILES" publisher="0:0-0">
        <title>Complete genome sequences of ten hyperthermophilic archaea reveal their metabolic capabilities and possible ecological roles.</title>
        <editorList>
            <person name="?"/>
        </editorList>
        <authorList>
            <person name="Ravin N.V."/>
            <person name="Mardanov A.V."/>
            <person name="Bonch-Osmolovskaya E.A."/>
            <person name="Skryabin K.G."/>
        </authorList>
    </citation>
    <scope>NUCLEOTIDE SEQUENCE [LARGE SCALE GENOMIC DNA]</scope>
    <source>
        <strain evidence="11">1505</strain>
    </source>
</reference>
<comment type="subunit">
    <text evidence="8">Part of the signal recognition particle protein translocation system, which is composed of SRP and FtsY.</text>
</comment>
<dbReference type="GO" id="GO:0005886">
    <property type="term" value="C:plasma membrane"/>
    <property type="evidence" value="ECO:0007669"/>
    <property type="project" value="UniProtKB-SubCell"/>
</dbReference>
<dbReference type="InterPro" id="IPR042101">
    <property type="entry name" value="SRP54_N_sf"/>
</dbReference>
<evidence type="ECO:0000256" key="4">
    <source>
        <dbReference type="ARBA" id="ARBA00022801"/>
    </source>
</evidence>
<dbReference type="Gene3D" id="1.20.120.140">
    <property type="entry name" value="Signal recognition particle SRP54, nucleotide-binding domain"/>
    <property type="match status" value="1"/>
</dbReference>
<keyword evidence="1 8" id="KW-1003">Cell membrane</keyword>
<dbReference type="GeneID" id="25407103"/>
<comment type="subcellular location">
    <subcellularLocation>
        <location evidence="8">Cell membrane</location>
        <topology evidence="8">Peripheral membrane protein</topology>
        <orientation evidence="8">Cytoplasmic side</orientation>
    </subcellularLocation>
    <subcellularLocation>
        <location evidence="8">Cytoplasm</location>
    </subcellularLocation>
</comment>
<dbReference type="GO" id="GO:0006614">
    <property type="term" value="P:SRP-dependent cotranslational protein targeting to membrane"/>
    <property type="evidence" value="ECO:0007669"/>
    <property type="project" value="InterPro"/>
</dbReference>
<evidence type="ECO:0000259" key="9">
    <source>
        <dbReference type="PROSITE" id="PS00300"/>
    </source>
</evidence>
<dbReference type="GO" id="GO:0005525">
    <property type="term" value="F:GTP binding"/>
    <property type="evidence" value="ECO:0007669"/>
    <property type="project" value="UniProtKB-UniRule"/>
</dbReference>
<dbReference type="HAMAP" id="MF_00920">
    <property type="entry name" value="FtsY"/>
    <property type="match status" value="1"/>
</dbReference>
<keyword evidence="4 8" id="KW-0378">Hydrolase</keyword>
<keyword evidence="6 8" id="KW-0472">Membrane</keyword>
<dbReference type="EC" id="3.6.5.4" evidence="8"/>
<dbReference type="PANTHER" id="PTHR43134:SF1">
    <property type="entry name" value="SIGNAL RECOGNITION PARTICLE RECEPTOR SUBUNIT ALPHA"/>
    <property type="match status" value="1"/>
</dbReference>
<dbReference type="InterPro" id="IPR027417">
    <property type="entry name" value="P-loop_NTPase"/>
</dbReference>
<dbReference type="RefSeq" id="WP_020962311.1">
    <property type="nucleotide sequence ID" value="NZ_CP007493.1"/>
</dbReference>
<dbReference type="NCBIfam" id="TIGR00064">
    <property type="entry name" value="ftsY"/>
    <property type="match status" value="1"/>
</dbReference>
<name>A0A3G1A8R0_9CREN</name>
<comment type="function">
    <text evidence="8">Involved in targeting and insertion of nascent membrane proteins into the cytoplasmic membrane. Acts as a receptor for the complex formed by the signal recognition particle (SRP) and the ribosome-nascent chain (RNC).</text>
</comment>
<feature type="binding site" evidence="8">
    <location>
        <begin position="196"/>
        <end position="200"/>
    </location>
    <ligand>
        <name>GTP</name>
        <dbReference type="ChEBI" id="CHEBI:37565"/>
    </ligand>
</feature>
<dbReference type="InterPro" id="IPR036225">
    <property type="entry name" value="SRP/SRP_N"/>
</dbReference>
<comment type="similarity">
    <text evidence="8">Belongs to the GTP-binding SRP family. FtsY subfamily.</text>
</comment>
<evidence type="ECO:0000256" key="1">
    <source>
        <dbReference type="ARBA" id="ARBA00022475"/>
    </source>
</evidence>
<accession>A0A3G1A8R0</accession>
<dbReference type="InterPro" id="IPR000897">
    <property type="entry name" value="SRP54_GTPase_dom"/>
</dbReference>
<evidence type="ECO:0000256" key="7">
    <source>
        <dbReference type="ARBA" id="ARBA00023170"/>
    </source>
</evidence>
<dbReference type="SMART" id="SM00962">
    <property type="entry name" value="SRP54"/>
    <property type="match status" value="1"/>
</dbReference>
<evidence type="ECO:0000313" key="10">
    <source>
        <dbReference type="EMBL" id="AJB42738.1"/>
    </source>
</evidence>